<keyword evidence="1" id="KW-0863">Zinc-finger</keyword>
<name>A0A433TNZ3_ELYCH</name>
<reference evidence="4 5" key="1">
    <citation type="submission" date="2019-01" db="EMBL/GenBank/DDBJ databases">
        <title>A draft genome assembly of the solar-powered sea slug Elysia chlorotica.</title>
        <authorList>
            <person name="Cai H."/>
            <person name="Li Q."/>
            <person name="Fang X."/>
            <person name="Li J."/>
            <person name="Curtis N.E."/>
            <person name="Altenburger A."/>
            <person name="Shibata T."/>
            <person name="Feng M."/>
            <person name="Maeda T."/>
            <person name="Schwartz J.A."/>
            <person name="Shigenobu S."/>
            <person name="Lundholm N."/>
            <person name="Nishiyama T."/>
            <person name="Yang H."/>
            <person name="Hasebe M."/>
            <person name="Li S."/>
            <person name="Pierce S.K."/>
            <person name="Wang J."/>
        </authorList>
    </citation>
    <scope>NUCLEOTIDE SEQUENCE [LARGE SCALE GENOMIC DNA]</scope>
    <source>
        <strain evidence="4">EC2010</strain>
        <tissue evidence="4">Whole organism of an adult</tissue>
    </source>
</reference>
<comment type="caution">
    <text evidence="4">The sequence shown here is derived from an EMBL/GenBank/DDBJ whole genome shotgun (WGS) entry which is preliminary data.</text>
</comment>
<evidence type="ECO:0000256" key="2">
    <source>
        <dbReference type="SAM" id="MobiDB-lite"/>
    </source>
</evidence>
<evidence type="ECO:0000259" key="3">
    <source>
        <dbReference type="PROSITE" id="PS50966"/>
    </source>
</evidence>
<keyword evidence="1" id="KW-0479">Metal-binding</keyword>
<evidence type="ECO:0000313" key="4">
    <source>
        <dbReference type="EMBL" id="RUS83285.1"/>
    </source>
</evidence>
<organism evidence="4 5">
    <name type="scientific">Elysia chlorotica</name>
    <name type="common">Eastern emerald elysia</name>
    <name type="synonym">Sea slug</name>
    <dbReference type="NCBI Taxonomy" id="188477"/>
    <lineage>
        <taxon>Eukaryota</taxon>
        <taxon>Metazoa</taxon>
        <taxon>Spiralia</taxon>
        <taxon>Lophotrochozoa</taxon>
        <taxon>Mollusca</taxon>
        <taxon>Gastropoda</taxon>
        <taxon>Heterobranchia</taxon>
        <taxon>Euthyneura</taxon>
        <taxon>Panpulmonata</taxon>
        <taxon>Sacoglossa</taxon>
        <taxon>Placobranchoidea</taxon>
        <taxon>Plakobranchidae</taxon>
        <taxon>Elysia</taxon>
    </lineage>
</organism>
<feature type="domain" description="SWIM-type" evidence="3">
    <location>
        <begin position="289"/>
        <end position="330"/>
    </location>
</feature>
<dbReference type="PROSITE" id="PS50966">
    <property type="entry name" value="ZF_SWIM"/>
    <property type="match status" value="1"/>
</dbReference>
<dbReference type="PANTHER" id="PTHR31569">
    <property type="entry name" value="SWIM-TYPE DOMAIN-CONTAINING PROTEIN"/>
    <property type="match status" value="1"/>
</dbReference>
<dbReference type="Proteomes" id="UP000271974">
    <property type="component" value="Unassembled WGS sequence"/>
</dbReference>
<dbReference type="InterPro" id="IPR007527">
    <property type="entry name" value="Znf_SWIM"/>
</dbReference>
<dbReference type="InterPro" id="IPR048324">
    <property type="entry name" value="ZSWIM1-3_RNaseH-like"/>
</dbReference>
<dbReference type="AlphaFoldDB" id="A0A433TNZ3"/>
<dbReference type="EMBL" id="RQTK01000250">
    <property type="protein sequence ID" value="RUS83285.1"/>
    <property type="molecule type" value="Genomic_DNA"/>
</dbReference>
<keyword evidence="1" id="KW-0862">Zinc</keyword>
<keyword evidence="5" id="KW-1185">Reference proteome</keyword>
<protein>
    <recommendedName>
        <fullName evidence="3">SWIM-type domain-containing protein</fullName>
    </recommendedName>
</protein>
<dbReference type="PANTHER" id="PTHR31569:SF4">
    <property type="entry name" value="SWIM-TYPE DOMAIN-CONTAINING PROTEIN"/>
    <property type="match status" value="1"/>
</dbReference>
<feature type="region of interest" description="Disordered" evidence="2">
    <location>
        <begin position="1"/>
        <end position="69"/>
    </location>
</feature>
<proteinExistence type="predicted"/>
<gene>
    <name evidence="4" type="ORF">EGW08_008965</name>
</gene>
<sequence>MSANESASAGDPGTDENKPKTEKELKKEAARLAKLEKFKAKQEKQGKQTKTEGDEPRPNPCAKSSTNSFKTGCEASITLQANKSKNGLVVTRSHLDHSNHPLLAGLRVYPENRKITSDDEKEIEKLHTLGVSCQRIREHLEATSGADLESYDVRNKIQKMVAEKEAGKSAEDLIISEFKAMKERDPHSSWDVCKSEDGVAEVITFQTSHMKQLFAKYPEAIFLDATKSVKDIVFGQQKALLKKPVIRTTFENVKEVLVNVYSTVVPKAAKKVQAELEASMGQIFLIDEYGSTIDPNGKKYTTTSTSCTCFTSQSQLLPCRHIFYIRNSKEEVLFRVEDFPKHYLLNTFLEDLSISSSTLPLSNSGVHQMPSVTKPVKMNENEKYRLAFSTVKDICSIMASFDDKKFHHYMANLKNMSELMKEGKHIDMIVEYDGERTLVVDEDFNSSGLPVVTPSVTNEEESLIVNDGIEGTSIFSTRAVSNTEMLPSTSGVPASVTVDEGESSNDSDNSIFYLPTAIKRKGRPKGLSTKKKVRRTCSSAFDAEKVLSFMKGADQGNPPLSPLRYMVF</sequence>
<feature type="compositionally biased region" description="Basic and acidic residues" evidence="2">
    <location>
        <begin position="15"/>
        <end position="57"/>
    </location>
</feature>
<evidence type="ECO:0000256" key="1">
    <source>
        <dbReference type="PROSITE-ProRule" id="PRU00325"/>
    </source>
</evidence>
<evidence type="ECO:0000313" key="5">
    <source>
        <dbReference type="Proteomes" id="UP000271974"/>
    </source>
</evidence>
<dbReference type="InterPro" id="IPR052579">
    <property type="entry name" value="Zinc_finger_SWIM"/>
</dbReference>
<accession>A0A433TNZ3</accession>
<dbReference type="GO" id="GO:0008270">
    <property type="term" value="F:zinc ion binding"/>
    <property type="evidence" value="ECO:0007669"/>
    <property type="project" value="UniProtKB-KW"/>
</dbReference>
<dbReference type="Pfam" id="PF21056">
    <property type="entry name" value="ZSWIM1-3_RNaseH-like"/>
    <property type="match status" value="1"/>
</dbReference>